<protein>
    <submittedName>
        <fullName evidence="1">1613_t:CDS:1</fullName>
    </submittedName>
</protein>
<evidence type="ECO:0000313" key="2">
    <source>
        <dbReference type="Proteomes" id="UP000789920"/>
    </source>
</evidence>
<dbReference type="Proteomes" id="UP000789920">
    <property type="component" value="Unassembled WGS sequence"/>
</dbReference>
<sequence>MALEGFNAWRIISTSTYEDITLQFIRNNSGLYNINIIFMLVSFNVPFTVPDVYEVINLQNGSTVPPNCFILFRREVQSRVSSTGLRIGRGALSRLLSAIWNDLRVNDPNLVNSFRNVANNVARMFNERLRIRIVNGFE</sequence>
<evidence type="ECO:0000313" key="1">
    <source>
        <dbReference type="EMBL" id="CAG8723643.1"/>
    </source>
</evidence>
<dbReference type="EMBL" id="CAJVQC010023739">
    <property type="protein sequence ID" value="CAG8723643.1"/>
    <property type="molecule type" value="Genomic_DNA"/>
</dbReference>
<name>A0ACA9Q032_9GLOM</name>
<reference evidence="1" key="1">
    <citation type="submission" date="2021-06" db="EMBL/GenBank/DDBJ databases">
        <authorList>
            <person name="Kallberg Y."/>
            <person name="Tangrot J."/>
            <person name="Rosling A."/>
        </authorList>
    </citation>
    <scope>NUCLEOTIDE SEQUENCE</scope>
    <source>
        <strain evidence="1">MA461A</strain>
    </source>
</reference>
<proteinExistence type="predicted"/>
<keyword evidence="2" id="KW-1185">Reference proteome</keyword>
<accession>A0ACA9Q032</accession>
<organism evidence="1 2">
    <name type="scientific">Racocetra persica</name>
    <dbReference type="NCBI Taxonomy" id="160502"/>
    <lineage>
        <taxon>Eukaryota</taxon>
        <taxon>Fungi</taxon>
        <taxon>Fungi incertae sedis</taxon>
        <taxon>Mucoromycota</taxon>
        <taxon>Glomeromycotina</taxon>
        <taxon>Glomeromycetes</taxon>
        <taxon>Diversisporales</taxon>
        <taxon>Gigasporaceae</taxon>
        <taxon>Racocetra</taxon>
    </lineage>
</organism>
<comment type="caution">
    <text evidence="1">The sequence shown here is derived from an EMBL/GenBank/DDBJ whole genome shotgun (WGS) entry which is preliminary data.</text>
</comment>
<gene>
    <name evidence="1" type="ORF">RPERSI_LOCUS11513</name>
</gene>